<comment type="similarity">
    <text evidence="2">Belongs to the COG8 family.</text>
</comment>
<dbReference type="GO" id="GO:0017119">
    <property type="term" value="C:Golgi transport complex"/>
    <property type="evidence" value="ECO:0007669"/>
    <property type="project" value="InterPro"/>
</dbReference>
<evidence type="ECO:0000313" key="10">
    <source>
        <dbReference type="EMBL" id="EGG23685.1"/>
    </source>
</evidence>
<evidence type="ECO:0000256" key="7">
    <source>
        <dbReference type="ARBA" id="ARBA00023136"/>
    </source>
</evidence>
<dbReference type="InterPro" id="IPR016159">
    <property type="entry name" value="Cullin_repeat-like_dom_sf"/>
</dbReference>
<organism evidence="10 11">
    <name type="scientific">Cavenderia fasciculata</name>
    <name type="common">Slime mold</name>
    <name type="synonym">Dictyostelium fasciculatum</name>
    <dbReference type="NCBI Taxonomy" id="261658"/>
    <lineage>
        <taxon>Eukaryota</taxon>
        <taxon>Amoebozoa</taxon>
        <taxon>Evosea</taxon>
        <taxon>Eumycetozoa</taxon>
        <taxon>Dictyostelia</taxon>
        <taxon>Acytosteliales</taxon>
        <taxon>Cavenderiaceae</taxon>
        <taxon>Cavenderia</taxon>
    </lineage>
</organism>
<sequence>MIMTTPYYPMSPASIGNNTTSNSSSNNNSAYNTGTSTPVSNEYGTTITSSSNSNNNNSYHQRSNSSSNNHHHHQTKGSSIEMNSYSLEALLQEPGALSHQKQVTINNMKQLALEHYHLFIDNFKKFNQTNIQMTTINSSIDVLVDHLPAISKNCESFSVMSQAMTGKRSANKTLLDNFPTILDLLEVPQLMDTCVKSASYEEALQLEAFSKKIAKQYPNIKIVNEIVSEIATITQTLISNLQQSLRSNISLTDSIKIVGLLRRLGVYKENELKTILLYSRDQWLMNTIKLISDPNPVTFLTKLTDCCRTNLFDIVTQFNAIFSDDSDDDTNIDDFILYGWIELKISHYLTTLETTLPLIKEGSGIAYILENAMYYSSSMSRVGVDFRPLLAPLFERTITNFLISKSATATHHFLESLKSFKFQQQPSNPASSSSPSSSSIVQIPPPSILRYLPLAVLTNSFISTFIELKECIPVSIEYQLVSILKDTLLQITSGIYSFYIQQQSSSSSSSSSSTSSSSTVIIAPLSIPLSQNPVFQNFCKCIVEDFLPFIVRCFDLIINNKSGTSSIDISGFTTSLIKLYNSNPTTVVPTAPTVPTVPITSEPTTPTLPNTINRSVMNGKLQPVVVIPPVTEQLPSPPVPTITTTTPIVESIINESISETIKPSGSLPMESNSSIVQDTPISHSGDNTIVLENKEIIIQHQPPIKENQETNPTEIIKEEEKEEEIIIKTEQKDNDAQNNNIISSQQSEEPSNNNIIIDDESIQQPPTL</sequence>
<keyword evidence="6" id="KW-0333">Golgi apparatus</keyword>
<dbReference type="GO" id="GO:0006891">
    <property type="term" value="P:intra-Golgi vesicle-mediated transport"/>
    <property type="evidence" value="ECO:0007669"/>
    <property type="project" value="TreeGrafter"/>
</dbReference>
<dbReference type="GO" id="GO:0000139">
    <property type="term" value="C:Golgi membrane"/>
    <property type="evidence" value="ECO:0007669"/>
    <property type="project" value="UniProtKB-SubCell"/>
</dbReference>
<evidence type="ECO:0000256" key="6">
    <source>
        <dbReference type="ARBA" id="ARBA00023034"/>
    </source>
</evidence>
<dbReference type="GeneID" id="14874912"/>
<dbReference type="RefSeq" id="XP_004361536.1">
    <property type="nucleotide sequence ID" value="XM_004361479.1"/>
</dbReference>
<feature type="compositionally biased region" description="Low complexity" evidence="9">
    <location>
        <begin position="740"/>
        <end position="756"/>
    </location>
</feature>
<keyword evidence="7" id="KW-0472">Membrane</keyword>
<evidence type="ECO:0000256" key="4">
    <source>
        <dbReference type="ARBA" id="ARBA00022448"/>
    </source>
</evidence>
<feature type="compositionally biased region" description="Low complexity" evidence="9">
    <location>
        <begin position="13"/>
        <end position="37"/>
    </location>
</feature>
<gene>
    <name evidence="10" type="primary">cog8</name>
    <name evidence="10" type="ORF">DFA_05819</name>
</gene>
<evidence type="ECO:0000256" key="5">
    <source>
        <dbReference type="ARBA" id="ARBA00022927"/>
    </source>
</evidence>
<dbReference type="Proteomes" id="UP000007797">
    <property type="component" value="Unassembled WGS sequence"/>
</dbReference>
<feature type="compositionally biased region" description="Low complexity" evidence="9">
    <location>
        <begin position="49"/>
        <end position="68"/>
    </location>
</feature>
<dbReference type="STRING" id="1054147.F4PMU1"/>
<protein>
    <recommendedName>
        <fullName evidence="3">Conserved oligomeric Golgi complex subunit 8</fullName>
    </recommendedName>
    <alternativeName>
        <fullName evidence="8">Component of oligomeric Golgi complex 8</fullName>
    </alternativeName>
</protein>
<dbReference type="OrthoDB" id="1661054at2759"/>
<proteinExistence type="inferred from homology"/>
<feature type="region of interest" description="Disordered" evidence="9">
    <location>
        <begin position="728"/>
        <end position="768"/>
    </location>
</feature>
<evidence type="ECO:0000256" key="8">
    <source>
        <dbReference type="ARBA" id="ARBA00031347"/>
    </source>
</evidence>
<keyword evidence="5" id="KW-0653">Protein transport</keyword>
<accession>F4PMU1</accession>
<feature type="compositionally biased region" description="Polar residues" evidence="9">
    <location>
        <begin position="38"/>
        <end position="48"/>
    </location>
</feature>
<evidence type="ECO:0000256" key="1">
    <source>
        <dbReference type="ARBA" id="ARBA00004395"/>
    </source>
</evidence>
<dbReference type="PANTHER" id="PTHR21311:SF0">
    <property type="entry name" value="CONSERVED OLIGOMERIC GOLGI COMPLEX SUBUNIT 8"/>
    <property type="match status" value="1"/>
</dbReference>
<dbReference type="AlphaFoldDB" id="F4PMU1"/>
<keyword evidence="11" id="KW-1185">Reference proteome</keyword>
<evidence type="ECO:0000256" key="3">
    <source>
        <dbReference type="ARBA" id="ARBA00020983"/>
    </source>
</evidence>
<dbReference type="OMA" id="WETWPSS"/>
<dbReference type="PANTHER" id="PTHR21311">
    <property type="entry name" value="CONSERVED OLIGOMERIC GOLGI COMPLEX COMPONENT 8"/>
    <property type="match status" value="1"/>
</dbReference>
<dbReference type="InterPro" id="IPR007255">
    <property type="entry name" value="COG8"/>
</dbReference>
<feature type="region of interest" description="Disordered" evidence="9">
    <location>
        <begin position="661"/>
        <end position="681"/>
    </location>
</feature>
<comment type="subcellular location">
    <subcellularLocation>
        <location evidence="1">Golgi apparatus membrane</location>
        <topology evidence="1">Peripheral membrane protein</topology>
    </subcellularLocation>
</comment>
<feature type="compositionally biased region" description="Polar residues" evidence="9">
    <location>
        <begin position="669"/>
        <end position="681"/>
    </location>
</feature>
<name>F4PMU1_CACFS</name>
<dbReference type="GO" id="GO:0015031">
    <property type="term" value="P:protein transport"/>
    <property type="evidence" value="ECO:0007669"/>
    <property type="project" value="UniProtKB-KW"/>
</dbReference>
<evidence type="ECO:0000313" key="11">
    <source>
        <dbReference type="Proteomes" id="UP000007797"/>
    </source>
</evidence>
<dbReference type="Pfam" id="PF04124">
    <property type="entry name" value="Dor1"/>
    <property type="match status" value="1"/>
</dbReference>
<dbReference type="EMBL" id="GL883008">
    <property type="protein sequence ID" value="EGG23685.1"/>
    <property type="molecule type" value="Genomic_DNA"/>
</dbReference>
<dbReference type="SUPFAM" id="SSF74788">
    <property type="entry name" value="Cullin repeat-like"/>
    <property type="match status" value="1"/>
</dbReference>
<keyword evidence="4" id="KW-0813">Transport</keyword>
<evidence type="ECO:0000256" key="2">
    <source>
        <dbReference type="ARBA" id="ARBA00006419"/>
    </source>
</evidence>
<feature type="region of interest" description="Disordered" evidence="9">
    <location>
        <begin position="1"/>
        <end position="79"/>
    </location>
</feature>
<dbReference type="KEGG" id="dfa:DFA_05819"/>
<evidence type="ECO:0000256" key="9">
    <source>
        <dbReference type="SAM" id="MobiDB-lite"/>
    </source>
</evidence>
<reference evidence="11" key="1">
    <citation type="journal article" date="2011" name="Genome Res.">
        <title>Phylogeny-wide analysis of social amoeba genomes highlights ancient origins for complex intercellular communication.</title>
        <authorList>
            <person name="Heidel A.J."/>
            <person name="Lawal H.M."/>
            <person name="Felder M."/>
            <person name="Schilde C."/>
            <person name="Helps N.R."/>
            <person name="Tunggal B."/>
            <person name="Rivero F."/>
            <person name="John U."/>
            <person name="Schleicher M."/>
            <person name="Eichinger L."/>
            <person name="Platzer M."/>
            <person name="Noegel A.A."/>
            <person name="Schaap P."/>
            <person name="Gloeckner G."/>
        </authorList>
    </citation>
    <scope>NUCLEOTIDE SEQUENCE [LARGE SCALE GENOMIC DNA]</scope>
    <source>
        <strain evidence="11">SH3</strain>
    </source>
</reference>